<dbReference type="RefSeq" id="WP_103788894.1">
    <property type="nucleotide sequence ID" value="NZ_PQVF01000006.1"/>
</dbReference>
<dbReference type="OrthoDB" id="975269at2"/>
<accession>A0A2S5A1X9</accession>
<feature type="signal peptide" evidence="1">
    <location>
        <begin position="1"/>
        <end position="19"/>
    </location>
</feature>
<name>A0A2S5A1X9_9SPHI</name>
<dbReference type="AlphaFoldDB" id="A0A2S5A1X9"/>
<proteinExistence type="predicted"/>
<gene>
    <name evidence="2" type="ORF">C3K47_09455</name>
</gene>
<feature type="chain" id="PRO_5015676734" evidence="1">
    <location>
        <begin position="20"/>
        <end position="319"/>
    </location>
</feature>
<evidence type="ECO:0000313" key="3">
    <source>
        <dbReference type="Proteomes" id="UP000236893"/>
    </source>
</evidence>
<keyword evidence="1" id="KW-0732">Signal</keyword>
<protein>
    <submittedName>
        <fullName evidence="2">Signal protein</fullName>
    </submittedName>
</protein>
<evidence type="ECO:0000256" key="1">
    <source>
        <dbReference type="SAM" id="SignalP"/>
    </source>
</evidence>
<dbReference type="InterPro" id="IPR025535">
    <property type="entry name" value="DUF4421"/>
</dbReference>
<dbReference type="EMBL" id="PQVF01000006">
    <property type="protein sequence ID" value="POY36591.1"/>
    <property type="molecule type" value="Genomic_DNA"/>
</dbReference>
<comment type="caution">
    <text evidence="2">The sequence shown here is derived from an EMBL/GenBank/DDBJ whole genome shotgun (WGS) entry which is preliminary data.</text>
</comment>
<reference evidence="2 3" key="1">
    <citation type="submission" date="2018-01" db="EMBL/GenBank/DDBJ databases">
        <authorList>
            <person name="Gaut B.S."/>
            <person name="Morton B.R."/>
            <person name="Clegg M.T."/>
            <person name="Duvall M.R."/>
        </authorList>
    </citation>
    <scope>NUCLEOTIDE SEQUENCE [LARGE SCALE GENOMIC DNA]</scope>
    <source>
        <strain evidence="2 3">HR-AV</strain>
    </source>
</reference>
<dbReference type="Proteomes" id="UP000236893">
    <property type="component" value="Unassembled WGS sequence"/>
</dbReference>
<sequence length="319" mass="36535">MKTRSFLCLFLCWANLLNAQSKQGDTHDTTYYTSFTDKLVSRGFLDQRYSKLRLSDSEDGSNLTYKPDNVLSLGTGVSYGWFTFNLSYGFGFLNSSKDKGTKYFNLQSHSYSQKNIVDLFAQFYSVKPSFKTQFFGGSYQYVFNNKRFSYRAAFLQNEWQKKSSGTFLLGAETYFGTVKGDSTIIPVSNPGSAGELKNHTVRFYEFGPNIGYTYTLVIKQHFSVTGSLSVSMDYGRITFESDVGKNYKDGFTPNFFTRVSGGYTTNKWALNAIWLNDNIRMKGKDNARKLNIDNGNVRIIYTYRFNTGPKFKKKLRFLN</sequence>
<evidence type="ECO:0000313" key="2">
    <source>
        <dbReference type="EMBL" id="POY36591.1"/>
    </source>
</evidence>
<organism evidence="2 3">
    <name type="scientific">Solitalea longa</name>
    <dbReference type="NCBI Taxonomy" id="2079460"/>
    <lineage>
        <taxon>Bacteria</taxon>
        <taxon>Pseudomonadati</taxon>
        <taxon>Bacteroidota</taxon>
        <taxon>Sphingobacteriia</taxon>
        <taxon>Sphingobacteriales</taxon>
        <taxon>Sphingobacteriaceae</taxon>
        <taxon>Solitalea</taxon>
    </lineage>
</organism>
<dbReference type="Pfam" id="PF14391">
    <property type="entry name" value="DUF4421"/>
    <property type="match status" value="1"/>
</dbReference>
<keyword evidence="3" id="KW-1185">Reference proteome</keyword>